<name>A0AAE1AZB0_9GAST</name>
<dbReference type="Proteomes" id="UP001283361">
    <property type="component" value="Unassembled WGS sequence"/>
</dbReference>
<dbReference type="AlphaFoldDB" id="A0AAE1AZB0"/>
<feature type="compositionally biased region" description="Acidic residues" evidence="1">
    <location>
        <begin position="1"/>
        <end position="18"/>
    </location>
</feature>
<protein>
    <submittedName>
        <fullName evidence="2">Uncharacterized protein</fullName>
    </submittedName>
</protein>
<feature type="region of interest" description="Disordered" evidence="1">
    <location>
        <begin position="1"/>
        <end position="41"/>
    </location>
</feature>
<evidence type="ECO:0000313" key="3">
    <source>
        <dbReference type="Proteomes" id="UP001283361"/>
    </source>
</evidence>
<sequence length="88" mass="9644">MAGTDIDEDSGDESNNEEYEPHEQVVDSNESNTGGEGVEDFIPAGDRLEWSHLMRQIIAKASCLGGDVSIGKKDFGETMCKQCNVRLH</sequence>
<evidence type="ECO:0000313" key="2">
    <source>
        <dbReference type="EMBL" id="KAK3796414.1"/>
    </source>
</evidence>
<keyword evidence="3" id="KW-1185">Reference proteome</keyword>
<proteinExistence type="predicted"/>
<evidence type="ECO:0000256" key="1">
    <source>
        <dbReference type="SAM" id="MobiDB-lite"/>
    </source>
</evidence>
<dbReference type="EMBL" id="JAWDGP010000883">
    <property type="protein sequence ID" value="KAK3796414.1"/>
    <property type="molecule type" value="Genomic_DNA"/>
</dbReference>
<reference evidence="2" key="1">
    <citation type="journal article" date="2023" name="G3 (Bethesda)">
        <title>A reference genome for the long-term kleptoplast-retaining sea slug Elysia crispata morphotype clarki.</title>
        <authorList>
            <person name="Eastman K.E."/>
            <person name="Pendleton A.L."/>
            <person name="Shaikh M.A."/>
            <person name="Suttiyut T."/>
            <person name="Ogas R."/>
            <person name="Tomko P."/>
            <person name="Gavelis G."/>
            <person name="Widhalm J.R."/>
            <person name="Wisecaver J.H."/>
        </authorList>
    </citation>
    <scope>NUCLEOTIDE SEQUENCE</scope>
    <source>
        <strain evidence="2">ECLA1</strain>
    </source>
</reference>
<gene>
    <name evidence="2" type="ORF">RRG08_026669</name>
</gene>
<accession>A0AAE1AZB0</accession>
<organism evidence="2 3">
    <name type="scientific">Elysia crispata</name>
    <name type="common">lettuce slug</name>
    <dbReference type="NCBI Taxonomy" id="231223"/>
    <lineage>
        <taxon>Eukaryota</taxon>
        <taxon>Metazoa</taxon>
        <taxon>Spiralia</taxon>
        <taxon>Lophotrochozoa</taxon>
        <taxon>Mollusca</taxon>
        <taxon>Gastropoda</taxon>
        <taxon>Heterobranchia</taxon>
        <taxon>Euthyneura</taxon>
        <taxon>Panpulmonata</taxon>
        <taxon>Sacoglossa</taxon>
        <taxon>Placobranchoidea</taxon>
        <taxon>Plakobranchidae</taxon>
        <taxon>Elysia</taxon>
    </lineage>
</organism>
<comment type="caution">
    <text evidence="2">The sequence shown here is derived from an EMBL/GenBank/DDBJ whole genome shotgun (WGS) entry which is preliminary data.</text>
</comment>